<keyword evidence="2" id="KW-1133">Transmembrane helix</keyword>
<feature type="compositionally biased region" description="Acidic residues" evidence="1">
    <location>
        <begin position="384"/>
        <end position="401"/>
    </location>
</feature>
<evidence type="ECO:0008006" key="5">
    <source>
        <dbReference type="Google" id="ProtNLM"/>
    </source>
</evidence>
<feature type="compositionally biased region" description="Low complexity" evidence="1">
    <location>
        <begin position="402"/>
        <end position="415"/>
    </location>
</feature>
<dbReference type="EMBL" id="JALLBG020000118">
    <property type="protein sequence ID" value="KAL3763663.1"/>
    <property type="molecule type" value="Genomic_DNA"/>
</dbReference>
<keyword evidence="2" id="KW-0812">Transmembrane</keyword>
<keyword evidence="4" id="KW-1185">Reference proteome</keyword>
<gene>
    <name evidence="3" type="ORF">ACHAWU_009087</name>
</gene>
<sequence>MASTSIQQQQQPTDKARKQIPFIISLALVSCLVSSFILVGMLPSPSTLMDNADAPRRSAGVDHDMASVPHRKHHKKQKIRKRAELQPPSSSASDERVVRRKERQKATNANNAVADAETRHNSNSQKQQRHSTPKIENQPLSTTTASTEETILYPRLIHILETRFMQNQPNLIELAKARLHLLRTICLPTVLHQTAWGDFFWIIRTDPDLHPTIKSQLVTMLEESNALIHVDEDGIEHALTYVIGSNDNYIVPNSTIISPSVRPFDIQAMLSTTLSNNHTLFAGNATDMQNLLNEISLPRFANDIVLWTRLDADDGLNVRYMEYIQEQAIRYFVPELYGREIVKLIPENYLQERMERLRKMIQGRQQRQKEKKNKQQEQQPSEKVEEDEPIEGDDDDDDENDTTITDDTTKDTNATTEVQLIPNTFIPPQWTYWCAGKNIDWFLTDPIHDPLHNNGTVYPVIHANVCVTPGVTVAIHGSFDPMRVPRLDHDKIISYLRPRGGRLCSRSGLSVFDISTNVEKSAIERIDEDDGSCFHMVHVGISALRSRTPTSAGMLGVMPDNIQKEIMKSNPKLTELMWHAMKNEFRILNRNLLKTNAYFAEHVYDIAEENARGQCTAGHSCKSSSKDLLQQFADLASERGGGYDVVDGMIRITERNSNR</sequence>
<feature type="compositionally biased region" description="Basic and acidic residues" evidence="1">
    <location>
        <begin position="53"/>
        <end position="65"/>
    </location>
</feature>
<dbReference type="AlphaFoldDB" id="A0ABD3MIS1"/>
<feature type="region of interest" description="Disordered" evidence="1">
    <location>
        <begin position="362"/>
        <end position="415"/>
    </location>
</feature>
<proteinExistence type="predicted"/>
<evidence type="ECO:0000256" key="1">
    <source>
        <dbReference type="SAM" id="MobiDB-lite"/>
    </source>
</evidence>
<comment type="caution">
    <text evidence="3">The sequence shown here is derived from an EMBL/GenBank/DDBJ whole genome shotgun (WGS) entry which is preliminary data.</text>
</comment>
<reference evidence="3 4" key="1">
    <citation type="submission" date="2024-10" db="EMBL/GenBank/DDBJ databases">
        <title>Updated reference genomes for cyclostephanoid diatoms.</title>
        <authorList>
            <person name="Roberts W.R."/>
            <person name="Alverson A.J."/>
        </authorList>
    </citation>
    <scope>NUCLEOTIDE SEQUENCE [LARGE SCALE GENOMIC DNA]</scope>
    <source>
        <strain evidence="3 4">AJA232-27</strain>
    </source>
</reference>
<feature type="compositionally biased region" description="Basic residues" evidence="1">
    <location>
        <begin position="69"/>
        <end position="81"/>
    </location>
</feature>
<evidence type="ECO:0000313" key="4">
    <source>
        <dbReference type="Proteomes" id="UP001530293"/>
    </source>
</evidence>
<dbReference type="Proteomes" id="UP001530293">
    <property type="component" value="Unassembled WGS sequence"/>
</dbReference>
<feature type="region of interest" description="Disordered" evidence="1">
    <location>
        <begin position="44"/>
        <end position="143"/>
    </location>
</feature>
<evidence type="ECO:0000256" key="2">
    <source>
        <dbReference type="SAM" id="Phobius"/>
    </source>
</evidence>
<evidence type="ECO:0000313" key="3">
    <source>
        <dbReference type="EMBL" id="KAL3763663.1"/>
    </source>
</evidence>
<keyword evidence="2" id="KW-0472">Membrane</keyword>
<protein>
    <recommendedName>
        <fullName evidence="5">Membrane-associated protein</fullName>
    </recommendedName>
</protein>
<name>A0ABD3MIS1_9STRA</name>
<feature type="compositionally biased region" description="Polar residues" evidence="1">
    <location>
        <begin position="134"/>
        <end position="143"/>
    </location>
</feature>
<accession>A0ABD3MIS1</accession>
<feature type="transmembrane region" description="Helical" evidence="2">
    <location>
        <begin position="20"/>
        <end position="42"/>
    </location>
</feature>
<organism evidence="3 4">
    <name type="scientific">Discostella pseudostelligera</name>
    <dbReference type="NCBI Taxonomy" id="259834"/>
    <lineage>
        <taxon>Eukaryota</taxon>
        <taxon>Sar</taxon>
        <taxon>Stramenopiles</taxon>
        <taxon>Ochrophyta</taxon>
        <taxon>Bacillariophyta</taxon>
        <taxon>Coscinodiscophyceae</taxon>
        <taxon>Thalassiosirophycidae</taxon>
        <taxon>Stephanodiscales</taxon>
        <taxon>Stephanodiscaceae</taxon>
        <taxon>Discostella</taxon>
    </lineage>
</organism>